<feature type="region of interest" description="Disordered" evidence="1">
    <location>
        <begin position="67"/>
        <end position="93"/>
    </location>
</feature>
<comment type="caution">
    <text evidence="2">The sequence shown here is derived from an EMBL/GenBank/DDBJ whole genome shotgun (WGS) entry which is preliminary data.</text>
</comment>
<keyword evidence="3" id="KW-1185">Reference proteome</keyword>
<proteinExistence type="predicted"/>
<name>A0ABN9XJI7_9DINO</name>
<evidence type="ECO:0000313" key="3">
    <source>
        <dbReference type="Proteomes" id="UP001189429"/>
    </source>
</evidence>
<reference evidence="2" key="1">
    <citation type="submission" date="2023-10" db="EMBL/GenBank/DDBJ databases">
        <authorList>
            <person name="Chen Y."/>
            <person name="Shah S."/>
            <person name="Dougan E. K."/>
            <person name="Thang M."/>
            <person name="Chan C."/>
        </authorList>
    </citation>
    <scope>NUCLEOTIDE SEQUENCE [LARGE SCALE GENOMIC DNA]</scope>
</reference>
<dbReference type="EMBL" id="CAUYUJ010020703">
    <property type="protein sequence ID" value="CAK0899967.1"/>
    <property type="molecule type" value="Genomic_DNA"/>
</dbReference>
<evidence type="ECO:0000313" key="2">
    <source>
        <dbReference type="EMBL" id="CAK0899967.1"/>
    </source>
</evidence>
<organism evidence="2 3">
    <name type="scientific">Prorocentrum cordatum</name>
    <dbReference type="NCBI Taxonomy" id="2364126"/>
    <lineage>
        <taxon>Eukaryota</taxon>
        <taxon>Sar</taxon>
        <taxon>Alveolata</taxon>
        <taxon>Dinophyceae</taxon>
        <taxon>Prorocentrales</taxon>
        <taxon>Prorocentraceae</taxon>
        <taxon>Prorocentrum</taxon>
    </lineage>
</organism>
<evidence type="ECO:0000256" key="1">
    <source>
        <dbReference type="SAM" id="MobiDB-lite"/>
    </source>
</evidence>
<sequence length="116" mass="13079">MECSRPPGDLTDAQRWARGLAAARFELVDSAFFQNVGNPWTAHHLNLLGLTRVCFLQRRTRGRTYGYPRMAQAPQGSAEGLRRERGRRGAMYNQRPGDFEQMVRMAELRAAGAARA</sequence>
<dbReference type="Proteomes" id="UP001189429">
    <property type="component" value="Unassembled WGS sequence"/>
</dbReference>
<accession>A0ABN9XJI7</accession>
<protein>
    <submittedName>
        <fullName evidence="2">Uncharacterized protein</fullName>
    </submittedName>
</protein>
<gene>
    <name evidence="2" type="ORF">PCOR1329_LOCUS77380</name>
</gene>